<dbReference type="GO" id="GO:0003755">
    <property type="term" value="F:peptidyl-prolyl cis-trans isomerase activity"/>
    <property type="evidence" value="ECO:0007669"/>
    <property type="project" value="UniProtKB-KW"/>
</dbReference>
<keyword evidence="7" id="KW-0143">Chaperone</keyword>
<dbReference type="Pfam" id="PF00254">
    <property type="entry name" value="FKBP_C"/>
    <property type="match status" value="1"/>
</dbReference>
<dbReference type="Gene3D" id="3.10.50.40">
    <property type="match status" value="1"/>
</dbReference>
<dbReference type="EC" id="5.2.1.8" evidence="4 9"/>
<gene>
    <name evidence="11" type="ORF">BE221DRAFT_73235</name>
</gene>
<feature type="non-terminal residue" evidence="11">
    <location>
        <position position="185"/>
    </location>
</feature>
<evidence type="ECO:0000256" key="9">
    <source>
        <dbReference type="PROSITE-ProRule" id="PRU00277"/>
    </source>
</evidence>
<dbReference type="eggNOG" id="KOG0865">
    <property type="taxonomic scope" value="Eukaryota"/>
</dbReference>
<dbReference type="GO" id="GO:0042026">
    <property type="term" value="P:protein refolding"/>
    <property type="evidence" value="ECO:0007669"/>
    <property type="project" value="UniProtKB-ARBA"/>
</dbReference>
<proteinExistence type="inferred from homology"/>
<comment type="similarity">
    <text evidence="3">Belongs to the FKBP-type PPIase family.</text>
</comment>
<comment type="catalytic activity">
    <reaction evidence="1 9">
        <text>[protein]-peptidylproline (omega=180) = [protein]-peptidylproline (omega=0)</text>
        <dbReference type="Rhea" id="RHEA:16237"/>
        <dbReference type="Rhea" id="RHEA-COMP:10747"/>
        <dbReference type="Rhea" id="RHEA-COMP:10748"/>
        <dbReference type="ChEBI" id="CHEBI:83833"/>
        <dbReference type="ChEBI" id="CHEBI:83834"/>
        <dbReference type="EC" id="5.2.1.8"/>
    </reaction>
</comment>
<evidence type="ECO:0000313" key="11">
    <source>
        <dbReference type="EMBL" id="OUS47146.1"/>
    </source>
</evidence>
<evidence type="ECO:0000259" key="10">
    <source>
        <dbReference type="PROSITE" id="PS50059"/>
    </source>
</evidence>
<dbReference type="PANTHER" id="PTHR47861">
    <property type="entry name" value="FKBP-TYPE PEPTIDYL-PROLYL CIS-TRANS ISOMERASE SLYD"/>
    <property type="match status" value="1"/>
</dbReference>
<evidence type="ECO:0000256" key="4">
    <source>
        <dbReference type="ARBA" id="ARBA00013194"/>
    </source>
</evidence>
<protein>
    <recommendedName>
        <fullName evidence="4 9">peptidylprolyl isomerase</fullName>
        <ecNumber evidence="4 9">5.2.1.8</ecNumber>
    </recommendedName>
</protein>
<evidence type="ECO:0000256" key="6">
    <source>
        <dbReference type="ARBA" id="ARBA00023110"/>
    </source>
</evidence>
<evidence type="ECO:0000256" key="3">
    <source>
        <dbReference type="ARBA" id="ARBA00006577"/>
    </source>
</evidence>
<dbReference type="PROSITE" id="PS50059">
    <property type="entry name" value="FKBP_PPIASE"/>
    <property type="match status" value="1"/>
</dbReference>
<dbReference type="EMBL" id="KZ155780">
    <property type="protein sequence ID" value="OUS47146.1"/>
    <property type="molecule type" value="Genomic_DNA"/>
</dbReference>
<dbReference type="AlphaFoldDB" id="A0A1Y5ICA8"/>
<feature type="domain" description="PPIase FKBP-type" evidence="10">
    <location>
        <begin position="50"/>
        <end position="125"/>
    </location>
</feature>
<evidence type="ECO:0000256" key="5">
    <source>
        <dbReference type="ARBA" id="ARBA00022490"/>
    </source>
</evidence>
<sequence length="185" mass="19676">MRAALFACGRAVVAPRSLARAASRSHAIVGRPRVVHARAMSGGAQRARDGDAVKIHYVGTLEDGSQFDSSRDRGEPIAFTVGSGQMIKGFDNGVRDMAVGDRKTIECAPAEAYGEIRPENILRVPKGDVVDAVGEDYIKVGEKLMVGQGMPATIVEVTDSEVALDANHPLAGKTLNFDIELMSLD</sequence>
<dbReference type="InterPro" id="IPR001179">
    <property type="entry name" value="PPIase_FKBP_dom"/>
</dbReference>
<comment type="subcellular location">
    <subcellularLocation>
        <location evidence="2">Cytoplasm</location>
    </subcellularLocation>
</comment>
<dbReference type="eggNOG" id="KOG0549">
    <property type="taxonomic scope" value="Eukaryota"/>
</dbReference>
<evidence type="ECO:0000256" key="2">
    <source>
        <dbReference type="ARBA" id="ARBA00004496"/>
    </source>
</evidence>
<keyword evidence="6 9" id="KW-0697">Rotamase</keyword>
<organism evidence="11">
    <name type="scientific">Ostreococcus tauri</name>
    <name type="common">Marine green alga</name>
    <dbReference type="NCBI Taxonomy" id="70448"/>
    <lineage>
        <taxon>Eukaryota</taxon>
        <taxon>Viridiplantae</taxon>
        <taxon>Chlorophyta</taxon>
        <taxon>Mamiellophyceae</taxon>
        <taxon>Mamiellales</taxon>
        <taxon>Bathycoccaceae</taxon>
        <taxon>Ostreococcus</taxon>
    </lineage>
</organism>
<dbReference type="Proteomes" id="UP000195557">
    <property type="component" value="Unassembled WGS sequence"/>
</dbReference>
<keyword evidence="5" id="KW-0963">Cytoplasm</keyword>
<name>A0A1Y5ICA8_OSTTA</name>
<dbReference type="InterPro" id="IPR046357">
    <property type="entry name" value="PPIase_dom_sf"/>
</dbReference>
<evidence type="ECO:0000256" key="1">
    <source>
        <dbReference type="ARBA" id="ARBA00000971"/>
    </source>
</evidence>
<dbReference type="SUPFAM" id="SSF54534">
    <property type="entry name" value="FKBP-like"/>
    <property type="match status" value="1"/>
</dbReference>
<evidence type="ECO:0000256" key="7">
    <source>
        <dbReference type="ARBA" id="ARBA00023186"/>
    </source>
</evidence>
<dbReference type="GO" id="GO:0005737">
    <property type="term" value="C:cytoplasm"/>
    <property type="evidence" value="ECO:0007669"/>
    <property type="project" value="UniProtKB-SubCell"/>
</dbReference>
<accession>A0A1Y5ICA8</accession>
<dbReference type="PANTHER" id="PTHR47861:SF3">
    <property type="entry name" value="FKBP-TYPE PEPTIDYL-PROLYL CIS-TRANS ISOMERASE SLYD"/>
    <property type="match status" value="1"/>
</dbReference>
<keyword evidence="8 9" id="KW-0413">Isomerase</keyword>
<evidence type="ECO:0000256" key="8">
    <source>
        <dbReference type="ARBA" id="ARBA00023235"/>
    </source>
</evidence>
<reference evidence="11" key="1">
    <citation type="submission" date="2017-04" db="EMBL/GenBank/DDBJ databases">
        <title>Population genomics of picophytoplankton unveils novel chromosome hypervariability.</title>
        <authorList>
            <consortium name="DOE Joint Genome Institute"/>
            <person name="Blanc-Mathieu R."/>
            <person name="Krasovec M."/>
            <person name="Hebrard M."/>
            <person name="Yau S."/>
            <person name="Desgranges E."/>
            <person name="Martin J."/>
            <person name="Schackwitz W."/>
            <person name="Kuo A."/>
            <person name="Salin G."/>
            <person name="Donnadieu C."/>
            <person name="Desdevises Y."/>
            <person name="Sanchez-Ferandin S."/>
            <person name="Moreau H."/>
            <person name="Rivals E."/>
            <person name="Grigoriev I.V."/>
            <person name="Grimsley N."/>
            <person name="Eyre-Walker A."/>
            <person name="Piganeau G."/>
        </authorList>
    </citation>
    <scope>NUCLEOTIDE SEQUENCE [LARGE SCALE GENOMIC DNA]</scope>
    <source>
        <strain evidence="11">RCC 1115</strain>
    </source>
</reference>